<evidence type="ECO:0000256" key="1">
    <source>
        <dbReference type="SAM" id="Phobius"/>
    </source>
</evidence>
<gene>
    <name evidence="2" type="ORF">PU630_11385</name>
</gene>
<dbReference type="Proteomes" id="UP001214553">
    <property type="component" value="Chromosome"/>
</dbReference>
<reference evidence="2 3" key="1">
    <citation type="submission" date="2023-03" db="EMBL/GenBank/DDBJ databases">
        <title>Genome sequence of Microbacterium sp. KACC 23027.</title>
        <authorList>
            <person name="Kim S."/>
            <person name="Heo J."/>
            <person name="Kwon S.-W."/>
        </authorList>
    </citation>
    <scope>NUCLEOTIDE SEQUENCE [LARGE SCALE GENOMIC DNA]</scope>
    <source>
        <strain evidence="2 3">KACC 23027</strain>
    </source>
</reference>
<sequence length="75" mass="7435">MIVVQGALTVGLTMAFLPVGVVAVLVNAILAFVSHGINRKLFATFAIIGGALALAIGLGLMAASSSGITQVVQLG</sequence>
<evidence type="ECO:0000313" key="2">
    <source>
        <dbReference type="EMBL" id="WEG07844.1"/>
    </source>
</evidence>
<dbReference type="RefSeq" id="WP_275277183.1">
    <property type="nucleotide sequence ID" value="NZ_CP119108.1"/>
</dbReference>
<name>A0ABY8BUK2_9MICO</name>
<keyword evidence="1" id="KW-0472">Membrane</keyword>
<keyword evidence="3" id="KW-1185">Reference proteome</keyword>
<feature type="transmembrane region" description="Helical" evidence="1">
    <location>
        <begin position="12"/>
        <end position="34"/>
    </location>
</feature>
<organism evidence="2 3">
    <name type="scientific">Microbacterium horticulturae</name>
    <dbReference type="NCBI Taxonomy" id="3028316"/>
    <lineage>
        <taxon>Bacteria</taxon>
        <taxon>Bacillati</taxon>
        <taxon>Actinomycetota</taxon>
        <taxon>Actinomycetes</taxon>
        <taxon>Micrococcales</taxon>
        <taxon>Microbacteriaceae</taxon>
        <taxon>Microbacterium</taxon>
    </lineage>
</organism>
<accession>A0ABY8BUK2</accession>
<evidence type="ECO:0000313" key="3">
    <source>
        <dbReference type="Proteomes" id="UP001214553"/>
    </source>
</evidence>
<keyword evidence="1" id="KW-1133">Transmembrane helix</keyword>
<keyword evidence="1" id="KW-0812">Transmembrane</keyword>
<protein>
    <submittedName>
        <fullName evidence="2">Uncharacterized protein</fullName>
    </submittedName>
</protein>
<proteinExistence type="predicted"/>
<feature type="transmembrane region" description="Helical" evidence="1">
    <location>
        <begin position="41"/>
        <end position="63"/>
    </location>
</feature>
<dbReference type="EMBL" id="CP119108">
    <property type="protein sequence ID" value="WEG07844.1"/>
    <property type="molecule type" value="Genomic_DNA"/>
</dbReference>